<dbReference type="SMART" id="SM00893">
    <property type="entry name" value="ETF"/>
    <property type="match status" value="1"/>
</dbReference>
<evidence type="ECO:0000256" key="2">
    <source>
        <dbReference type="ARBA" id="ARBA00007557"/>
    </source>
</evidence>
<reference evidence="9 10" key="1">
    <citation type="journal article" date="2014" name="Int. J. Syst. Evol. Microbiol.">
        <title>Complete genome sequence of Corynebacterium casei LMG S-19264T (=DSM 44701T), isolated from a smear-ripened cheese.</title>
        <authorList>
            <consortium name="US DOE Joint Genome Institute (JGI-PGF)"/>
            <person name="Walter F."/>
            <person name="Albersmeier A."/>
            <person name="Kalinowski J."/>
            <person name="Ruckert C."/>
        </authorList>
    </citation>
    <scope>NUCLEOTIDE SEQUENCE [LARGE SCALE GENOMIC DNA]</scope>
    <source>
        <strain evidence="9 10">CGMCC 1.12976</strain>
    </source>
</reference>
<dbReference type="CDD" id="cd01714">
    <property type="entry name" value="ETF_beta"/>
    <property type="match status" value="1"/>
</dbReference>
<dbReference type="SUPFAM" id="SSF52402">
    <property type="entry name" value="Adenine nucleotide alpha hydrolases-like"/>
    <property type="match status" value="1"/>
</dbReference>
<dbReference type="GO" id="GO:0009055">
    <property type="term" value="F:electron transfer activity"/>
    <property type="evidence" value="ECO:0007669"/>
    <property type="project" value="InterPro"/>
</dbReference>
<comment type="similarity">
    <text evidence="2">Belongs to the ETF beta-subunit/FixA family.</text>
</comment>
<evidence type="ECO:0000313" key="10">
    <source>
        <dbReference type="Proteomes" id="UP000598775"/>
    </source>
</evidence>
<protein>
    <recommendedName>
        <fullName evidence="4">Electron transfer flavoprotein subunit beta</fullName>
    </recommendedName>
</protein>
<keyword evidence="5" id="KW-0813">Transport</keyword>
<proteinExistence type="inferred from homology"/>
<dbReference type="PANTHER" id="PTHR21294:SF8">
    <property type="entry name" value="ELECTRON TRANSFER FLAVOPROTEIN SUBUNIT BETA"/>
    <property type="match status" value="1"/>
</dbReference>
<keyword evidence="10" id="KW-1185">Reference proteome</keyword>
<dbReference type="PANTHER" id="PTHR21294">
    <property type="entry name" value="ELECTRON TRANSFER FLAVOPROTEIN BETA-SUBUNIT"/>
    <property type="match status" value="1"/>
</dbReference>
<evidence type="ECO:0000256" key="5">
    <source>
        <dbReference type="ARBA" id="ARBA00022448"/>
    </source>
</evidence>
<evidence type="ECO:0000256" key="4">
    <source>
        <dbReference type="ARBA" id="ARBA00016797"/>
    </source>
</evidence>
<name>A0A917BA38_9MICO</name>
<dbReference type="InterPro" id="IPR033948">
    <property type="entry name" value="ETF_beta_N"/>
</dbReference>
<gene>
    <name evidence="9" type="primary">fixA</name>
    <name evidence="9" type="ORF">GCM10011399_28710</name>
</gene>
<keyword evidence="6" id="KW-0249">Electron transport</keyword>
<sequence>MKIIVLMKEVPDTYGERKLDPETGIADRAASDAVLDEINERALEFALAHADRNPDTEVVVLTMAPDSATASLRKGLAMGAHSAVHIADPAIVGADYGVTAEVLSAAITRLGFDLVIAGNQSTDGASGILPAMIAETLDLPQLTNLTEISLDDSIVRGTRATDEGVMTVSAALPAVISVTEALAEARFPSFKGILAAKKKPYEMISLSDLNITIDDLSVPRSILIAVAEKPPRQAGVKVDDQGDAGQLIAEFLISNLLA</sequence>
<dbReference type="InterPro" id="IPR012255">
    <property type="entry name" value="ETF_b"/>
</dbReference>
<comment type="caution">
    <text evidence="9">The sequence shown here is derived from an EMBL/GenBank/DDBJ whole genome shotgun (WGS) entry which is preliminary data.</text>
</comment>
<dbReference type="Pfam" id="PF01012">
    <property type="entry name" value="ETF"/>
    <property type="match status" value="1"/>
</dbReference>
<dbReference type="InterPro" id="IPR014730">
    <property type="entry name" value="ETF_a/b_N"/>
</dbReference>
<evidence type="ECO:0000313" key="9">
    <source>
        <dbReference type="EMBL" id="GGF33792.1"/>
    </source>
</evidence>
<dbReference type="AlphaFoldDB" id="A0A917BA38"/>
<dbReference type="EMBL" id="BMGP01000005">
    <property type="protein sequence ID" value="GGF33792.1"/>
    <property type="molecule type" value="Genomic_DNA"/>
</dbReference>
<evidence type="ECO:0000256" key="1">
    <source>
        <dbReference type="ARBA" id="ARBA00001974"/>
    </source>
</evidence>
<comment type="function">
    <text evidence="7">The electron transfer flavoprotein serves as a specific electron acceptor for other dehydrogenases. It transfers the electrons to the main respiratory chain via ETF-ubiquinone oxidoreductase (ETF dehydrogenase).</text>
</comment>
<evidence type="ECO:0000256" key="7">
    <source>
        <dbReference type="ARBA" id="ARBA00025649"/>
    </source>
</evidence>
<dbReference type="Proteomes" id="UP000598775">
    <property type="component" value="Unassembled WGS sequence"/>
</dbReference>
<dbReference type="PIRSF" id="PIRSF000090">
    <property type="entry name" value="Beta-ETF"/>
    <property type="match status" value="1"/>
</dbReference>
<organism evidence="9 10">
    <name type="scientific">Subtercola lobariae</name>
    <dbReference type="NCBI Taxonomy" id="1588641"/>
    <lineage>
        <taxon>Bacteria</taxon>
        <taxon>Bacillati</taxon>
        <taxon>Actinomycetota</taxon>
        <taxon>Actinomycetes</taxon>
        <taxon>Micrococcales</taxon>
        <taxon>Microbacteriaceae</taxon>
        <taxon>Subtercola</taxon>
    </lineage>
</organism>
<accession>A0A917BA38</accession>
<comment type="cofactor">
    <cofactor evidence="1">
        <name>FAD</name>
        <dbReference type="ChEBI" id="CHEBI:57692"/>
    </cofactor>
</comment>
<evidence type="ECO:0000256" key="6">
    <source>
        <dbReference type="ARBA" id="ARBA00022982"/>
    </source>
</evidence>
<comment type="subunit">
    <text evidence="3">Heterodimer of an alpha and a beta subunit.</text>
</comment>
<dbReference type="GO" id="GO:0005829">
    <property type="term" value="C:cytosol"/>
    <property type="evidence" value="ECO:0007669"/>
    <property type="project" value="TreeGrafter"/>
</dbReference>
<feature type="domain" description="Electron transfer flavoprotein alpha/beta-subunit N-terminal" evidence="8">
    <location>
        <begin position="23"/>
        <end position="213"/>
    </location>
</feature>
<evidence type="ECO:0000256" key="3">
    <source>
        <dbReference type="ARBA" id="ARBA00011355"/>
    </source>
</evidence>
<dbReference type="RefSeq" id="WP_188679335.1">
    <property type="nucleotide sequence ID" value="NZ_BMGP01000005.1"/>
</dbReference>
<dbReference type="InterPro" id="IPR014729">
    <property type="entry name" value="Rossmann-like_a/b/a_fold"/>
</dbReference>
<dbReference type="Gene3D" id="3.40.50.620">
    <property type="entry name" value="HUPs"/>
    <property type="match status" value="1"/>
</dbReference>
<evidence type="ECO:0000259" key="8">
    <source>
        <dbReference type="SMART" id="SM00893"/>
    </source>
</evidence>